<dbReference type="InterPro" id="IPR014016">
    <property type="entry name" value="UvrD-like_ATP-bd"/>
</dbReference>
<dbReference type="RefSeq" id="WP_095510681.1">
    <property type="nucleotide sequence ID" value="NZ_MQWD01000001.1"/>
</dbReference>
<feature type="binding site" evidence="10">
    <location>
        <begin position="46"/>
        <end position="53"/>
    </location>
    <ligand>
        <name>ATP</name>
        <dbReference type="ChEBI" id="CHEBI:30616"/>
    </ligand>
</feature>
<dbReference type="EMBL" id="MQWD01000001">
    <property type="protein sequence ID" value="PAP77015.1"/>
    <property type="molecule type" value="Genomic_DNA"/>
</dbReference>
<dbReference type="Proteomes" id="UP000216339">
    <property type="component" value="Unassembled WGS sequence"/>
</dbReference>
<evidence type="ECO:0000256" key="10">
    <source>
        <dbReference type="PROSITE-ProRule" id="PRU00560"/>
    </source>
</evidence>
<keyword evidence="5 10" id="KW-0067">ATP-binding</keyword>
<evidence type="ECO:0000256" key="11">
    <source>
        <dbReference type="SAM" id="MobiDB-lite"/>
    </source>
</evidence>
<evidence type="ECO:0000256" key="6">
    <source>
        <dbReference type="ARBA" id="ARBA00023235"/>
    </source>
</evidence>
<dbReference type="GO" id="GO:0005829">
    <property type="term" value="C:cytosol"/>
    <property type="evidence" value="ECO:0007669"/>
    <property type="project" value="TreeGrafter"/>
</dbReference>
<dbReference type="OrthoDB" id="9810135at2"/>
<dbReference type="Pfam" id="PF00580">
    <property type="entry name" value="UvrD-helicase"/>
    <property type="match status" value="1"/>
</dbReference>
<comment type="caution">
    <text evidence="14">The sequence shown here is derived from an EMBL/GenBank/DDBJ whole genome shotgun (WGS) entry which is preliminary data.</text>
</comment>
<dbReference type="Gene3D" id="1.10.486.10">
    <property type="entry name" value="PCRA, domain 4"/>
    <property type="match status" value="1"/>
</dbReference>
<dbReference type="InterPro" id="IPR027417">
    <property type="entry name" value="P-loop_NTPase"/>
</dbReference>
<name>A0A271J227_9BACT</name>
<gene>
    <name evidence="14" type="ORF">BSZ37_11510</name>
</gene>
<keyword evidence="2 10" id="KW-0547">Nucleotide-binding</keyword>
<dbReference type="InterPro" id="IPR014017">
    <property type="entry name" value="DNA_helicase_UvrD-like_C"/>
</dbReference>
<dbReference type="PROSITE" id="PS51198">
    <property type="entry name" value="UVRD_HELICASE_ATP_BIND"/>
    <property type="match status" value="1"/>
</dbReference>
<dbReference type="CDD" id="cd17932">
    <property type="entry name" value="DEXQc_UvrD"/>
    <property type="match status" value="1"/>
</dbReference>
<evidence type="ECO:0000259" key="12">
    <source>
        <dbReference type="PROSITE" id="PS51198"/>
    </source>
</evidence>
<comment type="catalytic activity">
    <reaction evidence="9">
        <text>ATP + H2O = ADP + phosphate + H(+)</text>
        <dbReference type="Rhea" id="RHEA:13065"/>
        <dbReference type="ChEBI" id="CHEBI:15377"/>
        <dbReference type="ChEBI" id="CHEBI:15378"/>
        <dbReference type="ChEBI" id="CHEBI:30616"/>
        <dbReference type="ChEBI" id="CHEBI:43474"/>
        <dbReference type="ChEBI" id="CHEBI:456216"/>
        <dbReference type="EC" id="5.6.2.4"/>
    </reaction>
</comment>
<accession>A0A271J227</accession>
<dbReference type="GO" id="GO:0043138">
    <property type="term" value="F:3'-5' DNA helicase activity"/>
    <property type="evidence" value="ECO:0007669"/>
    <property type="project" value="UniProtKB-EC"/>
</dbReference>
<dbReference type="EC" id="5.6.2.4" evidence="8"/>
<protein>
    <recommendedName>
        <fullName evidence="8">DNA 3'-5' helicase</fullName>
        <ecNumber evidence="8">5.6.2.4</ecNumber>
    </recommendedName>
</protein>
<dbReference type="GO" id="GO:0016887">
    <property type="term" value="F:ATP hydrolysis activity"/>
    <property type="evidence" value="ECO:0007669"/>
    <property type="project" value="RHEA"/>
</dbReference>
<dbReference type="PROSITE" id="PS51217">
    <property type="entry name" value="UVRD_HELICASE_CTER"/>
    <property type="match status" value="1"/>
</dbReference>
<evidence type="ECO:0000256" key="1">
    <source>
        <dbReference type="ARBA" id="ARBA00009922"/>
    </source>
</evidence>
<dbReference type="SUPFAM" id="SSF52540">
    <property type="entry name" value="P-loop containing nucleoside triphosphate hydrolases"/>
    <property type="match status" value="1"/>
</dbReference>
<dbReference type="Pfam" id="PF13361">
    <property type="entry name" value="UvrD_C"/>
    <property type="match status" value="2"/>
</dbReference>
<evidence type="ECO:0000259" key="13">
    <source>
        <dbReference type="PROSITE" id="PS51217"/>
    </source>
</evidence>
<dbReference type="PANTHER" id="PTHR11070">
    <property type="entry name" value="UVRD / RECB / PCRA DNA HELICASE FAMILY MEMBER"/>
    <property type="match status" value="1"/>
</dbReference>
<dbReference type="Gene3D" id="1.10.10.160">
    <property type="match status" value="1"/>
</dbReference>
<dbReference type="InterPro" id="IPR013986">
    <property type="entry name" value="DExx_box_DNA_helicase_dom_sf"/>
</dbReference>
<reference evidence="14 15" key="1">
    <citation type="submission" date="2016-11" db="EMBL/GenBank/DDBJ databases">
        <title>Study of marine rhodopsin-containing bacteria.</title>
        <authorList>
            <person name="Yoshizawa S."/>
            <person name="Kumagai Y."/>
            <person name="Kogure K."/>
        </authorList>
    </citation>
    <scope>NUCLEOTIDE SEQUENCE [LARGE SCALE GENOMIC DNA]</scope>
    <source>
        <strain evidence="14 15">SAORIC-28</strain>
    </source>
</reference>
<dbReference type="GO" id="GO:0003677">
    <property type="term" value="F:DNA binding"/>
    <property type="evidence" value="ECO:0007669"/>
    <property type="project" value="InterPro"/>
</dbReference>
<keyword evidence="4 10" id="KW-0347">Helicase</keyword>
<evidence type="ECO:0000313" key="15">
    <source>
        <dbReference type="Proteomes" id="UP000216339"/>
    </source>
</evidence>
<feature type="domain" description="UvrD-like helicase C-terminal" evidence="13">
    <location>
        <begin position="310"/>
        <end position="584"/>
    </location>
</feature>
<evidence type="ECO:0000256" key="7">
    <source>
        <dbReference type="ARBA" id="ARBA00034617"/>
    </source>
</evidence>
<evidence type="ECO:0000256" key="5">
    <source>
        <dbReference type="ARBA" id="ARBA00022840"/>
    </source>
</evidence>
<dbReference type="AlphaFoldDB" id="A0A271J227"/>
<feature type="region of interest" description="Disordered" evidence="11">
    <location>
        <begin position="668"/>
        <end position="695"/>
    </location>
</feature>
<evidence type="ECO:0000313" key="14">
    <source>
        <dbReference type="EMBL" id="PAP77015.1"/>
    </source>
</evidence>
<dbReference type="PANTHER" id="PTHR11070:SF3">
    <property type="entry name" value="DNA 3'-5' HELICASE"/>
    <property type="match status" value="1"/>
</dbReference>
<evidence type="ECO:0000256" key="4">
    <source>
        <dbReference type="ARBA" id="ARBA00022806"/>
    </source>
</evidence>
<dbReference type="GO" id="GO:0000725">
    <property type="term" value="P:recombinational repair"/>
    <property type="evidence" value="ECO:0007669"/>
    <property type="project" value="TreeGrafter"/>
</dbReference>
<comment type="similarity">
    <text evidence="1">Belongs to the helicase family. UvrD subfamily.</text>
</comment>
<evidence type="ECO:0000256" key="2">
    <source>
        <dbReference type="ARBA" id="ARBA00022741"/>
    </source>
</evidence>
<evidence type="ECO:0000256" key="8">
    <source>
        <dbReference type="ARBA" id="ARBA00034808"/>
    </source>
</evidence>
<keyword evidence="3 10" id="KW-0378">Hydrolase</keyword>
<dbReference type="Gene3D" id="3.40.50.300">
    <property type="entry name" value="P-loop containing nucleotide triphosphate hydrolases"/>
    <property type="match status" value="2"/>
</dbReference>
<comment type="catalytic activity">
    <reaction evidence="7">
        <text>Couples ATP hydrolysis with the unwinding of duplex DNA by translocating in the 3'-5' direction.</text>
        <dbReference type="EC" id="5.6.2.4"/>
    </reaction>
</comment>
<keyword evidence="15" id="KW-1185">Reference proteome</keyword>
<evidence type="ECO:0000256" key="9">
    <source>
        <dbReference type="ARBA" id="ARBA00048988"/>
    </source>
</evidence>
<feature type="domain" description="UvrD-like helicase ATP-binding" evidence="12">
    <location>
        <begin position="25"/>
        <end position="309"/>
    </location>
</feature>
<sequence>MARRFVLQPREPSPADPGLTLDYAADLDSQQHAAATAGDGVTLVVAGAGTGKTRTLVYRVAYLVETGVPPEQIVLLTFTRRAASEMLTRAAGLLDGRCERVRGGTFHAYCLELLRRHSERIGYPQRFGVLDAADAADVVDLARTRLGLDRLPKRFPKKRTLLAMFSAATNRGLELDEVLAEEYPQYAEHLDLIERLRGAYAETKRRTGVMDFDDLLALALELLRENPDVRRQVAGRIRHVLVDEYQDVNLLQADLVEQFQSVHGNAMMVGDDAQSIYRFRGADVGHILEVQKRYNGARVLKLEHNYRSTQPILDLANRVLDEAVEKYDKRLFTDREGGDLPALVAAPDDDMEARFVAQVVLDKREAGTDLNRMAVLFRSGWCSYALEAELNRRKIPFVKFGGLKLTEAAHVKDVVAHLRVAENPADAVAWNRALRLVEGVGPTTAGRLLDWIGAAATGGGPAAAVQMLRQSVDEVVPSASVAASVGRLVEALTPLRDDDMPPEEQVERLLGYYRPVFERVYADDFPKREADLDAVVALAARHRSRTALLESLALDPLDWTQEPAEGARKDEPPLVLSTIHSAKGLEFDTVFLIHALDGVLPSAYALASSDEEDEERRLLYVALTRAETELYASYPLVQYRRGTGQYLTEPSRFLSGLPESLLEPWSLVEEATPPASGDALPEADRPALPRSSGGA</sequence>
<dbReference type="InterPro" id="IPR000212">
    <property type="entry name" value="DNA_helicase_UvrD/REP"/>
</dbReference>
<organism evidence="14 15">
    <name type="scientific">Rubrivirga marina</name>
    <dbReference type="NCBI Taxonomy" id="1196024"/>
    <lineage>
        <taxon>Bacteria</taxon>
        <taxon>Pseudomonadati</taxon>
        <taxon>Rhodothermota</taxon>
        <taxon>Rhodothermia</taxon>
        <taxon>Rhodothermales</taxon>
        <taxon>Rubricoccaceae</taxon>
        <taxon>Rubrivirga</taxon>
    </lineage>
</organism>
<evidence type="ECO:0000256" key="3">
    <source>
        <dbReference type="ARBA" id="ARBA00022801"/>
    </source>
</evidence>
<proteinExistence type="inferred from homology"/>
<dbReference type="GO" id="GO:0005524">
    <property type="term" value="F:ATP binding"/>
    <property type="evidence" value="ECO:0007669"/>
    <property type="project" value="UniProtKB-UniRule"/>
</dbReference>
<keyword evidence="6" id="KW-0413">Isomerase</keyword>